<protein>
    <recommendedName>
        <fullName evidence="3">Glycosyl transferase family 11</fullName>
    </recommendedName>
</protein>
<name>A0A316GHL8_9RHOB</name>
<keyword evidence="2" id="KW-1185">Reference proteome</keyword>
<evidence type="ECO:0008006" key="3">
    <source>
        <dbReference type="Google" id="ProtNLM"/>
    </source>
</evidence>
<gene>
    <name evidence="1" type="ORF">C7455_104193</name>
</gene>
<accession>A0A316GHL8</accession>
<dbReference type="OrthoDB" id="9794601at2"/>
<dbReference type="AlphaFoldDB" id="A0A316GHL8"/>
<dbReference type="EMBL" id="QGGW01000004">
    <property type="protein sequence ID" value="PWK60556.1"/>
    <property type="molecule type" value="Genomic_DNA"/>
</dbReference>
<proteinExistence type="predicted"/>
<dbReference type="RefSeq" id="WP_146199981.1">
    <property type="nucleotide sequence ID" value="NZ_QGGW01000004.1"/>
</dbReference>
<evidence type="ECO:0000313" key="2">
    <source>
        <dbReference type="Proteomes" id="UP000245708"/>
    </source>
</evidence>
<evidence type="ECO:0000313" key="1">
    <source>
        <dbReference type="EMBL" id="PWK60556.1"/>
    </source>
</evidence>
<reference evidence="1 2" key="1">
    <citation type="submission" date="2018-05" db="EMBL/GenBank/DDBJ databases">
        <title>Genomic Encyclopedia of Type Strains, Phase IV (KMG-IV): sequencing the most valuable type-strain genomes for metagenomic binning, comparative biology and taxonomic classification.</title>
        <authorList>
            <person name="Goeker M."/>
        </authorList>
    </citation>
    <scope>NUCLEOTIDE SEQUENCE [LARGE SCALE GENOMIC DNA]</scope>
    <source>
        <strain evidence="1 2">DSM 16097</strain>
    </source>
</reference>
<comment type="caution">
    <text evidence="1">The sequence shown here is derived from an EMBL/GenBank/DDBJ whole genome shotgun (WGS) entry which is preliminary data.</text>
</comment>
<sequence>MIPIVIKPRGRLGNLMFQLMLALKIQERLDCKSEIFGISIPEWNIFKERGPALKNPLLLSGHTFDLDEVCYLLRSGAVDGVLINGWGMRVEYYGDPRLYNQIFPPQKQESFFGDDVILVNVRAEDITSGRYRGYYPLPLDYYEKVIRESGRHPVFFGQLDGQSYIDILKEHFSEAEFLPQASPIVDFGRLRSAKHVCLSISSFAWLGTWLSSVAETIHMPVAGIFDPRPGIQNLIPANDPRYHYWEVKIPSMKERSKIDSMLWISNYSGSRKIEKRMLHSIIAAGATRRVNNKVFQEFINRSAPGK</sequence>
<organism evidence="1 2">
    <name type="scientific">Roseicyclus mahoneyensis</name>
    <dbReference type="NCBI Taxonomy" id="164332"/>
    <lineage>
        <taxon>Bacteria</taxon>
        <taxon>Pseudomonadati</taxon>
        <taxon>Pseudomonadota</taxon>
        <taxon>Alphaproteobacteria</taxon>
        <taxon>Rhodobacterales</taxon>
        <taxon>Roseobacteraceae</taxon>
        <taxon>Roseicyclus</taxon>
    </lineage>
</organism>
<dbReference type="Proteomes" id="UP000245708">
    <property type="component" value="Unassembled WGS sequence"/>
</dbReference>